<dbReference type="PANTHER" id="PTHR33164">
    <property type="entry name" value="TRANSCRIPTIONAL REGULATOR, MARR FAMILY"/>
    <property type="match status" value="1"/>
</dbReference>
<keyword evidence="3" id="KW-0804">Transcription</keyword>
<dbReference type="EMBL" id="SNVV01000002">
    <property type="protein sequence ID" value="TDN56105.1"/>
    <property type="molecule type" value="Genomic_DNA"/>
</dbReference>
<name>A0A4R6ED54_9RHOO</name>
<accession>A0A4R6ED54</accession>
<gene>
    <name evidence="5" type="ORF">C7389_10240</name>
</gene>
<dbReference type="PRINTS" id="PR00598">
    <property type="entry name" value="HTHMARR"/>
</dbReference>
<evidence type="ECO:0000313" key="5">
    <source>
        <dbReference type="EMBL" id="TDN56105.1"/>
    </source>
</evidence>
<reference evidence="5 6" key="1">
    <citation type="submission" date="2019-03" db="EMBL/GenBank/DDBJ databases">
        <title>Genomic Encyclopedia of Type Strains, Phase IV (KMG-IV): sequencing the most valuable type-strain genomes for metagenomic binning, comparative biology and taxonomic classification.</title>
        <authorList>
            <person name="Goeker M."/>
        </authorList>
    </citation>
    <scope>NUCLEOTIDE SEQUENCE [LARGE SCALE GENOMIC DNA]</scope>
    <source>
        <strain evidence="5 6">DSM 12121</strain>
    </source>
</reference>
<dbReference type="AlphaFoldDB" id="A0A4R6ED54"/>
<dbReference type="SMART" id="SM00347">
    <property type="entry name" value="HTH_MARR"/>
    <property type="match status" value="1"/>
</dbReference>
<dbReference type="InterPro" id="IPR000835">
    <property type="entry name" value="HTH_MarR-typ"/>
</dbReference>
<protein>
    <submittedName>
        <fullName evidence="5">DNA-binding MarR family transcriptional regulator</fullName>
    </submittedName>
</protein>
<dbReference type="Proteomes" id="UP000295129">
    <property type="component" value="Unassembled WGS sequence"/>
</dbReference>
<comment type="caution">
    <text evidence="5">The sequence shown here is derived from an EMBL/GenBank/DDBJ whole genome shotgun (WGS) entry which is preliminary data.</text>
</comment>
<dbReference type="GO" id="GO:0003700">
    <property type="term" value="F:DNA-binding transcription factor activity"/>
    <property type="evidence" value="ECO:0007669"/>
    <property type="project" value="InterPro"/>
</dbReference>
<evidence type="ECO:0000256" key="3">
    <source>
        <dbReference type="ARBA" id="ARBA00023163"/>
    </source>
</evidence>
<dbReference type="InterPro" id="IPR036390">
    <property type="entry name" value="WH_DNA-bd_sf"/>
</dbReference>
<dbReference type="InterPro" id="IPR036388">
    <property type="entry name" value="WH-like_DNA-bd_sf"/>
</dbReference>
<evidence type="ECO:0000256" key="1">
    <source>
        <dbReference type="ARBA" id="ARBA00023015"/>
    </source>
</evidence>
<evidence type="ECO:0000256" key="2">
    <source>
        <dbReference type="ARBA" id="ARBA00023125"/>
    </source>
</evidence>
<dbReference type="InterPro" id="IPR039422">
    <property type="entry name" value="MarR/SlyA-like"/>
</dbReference>
<dbReference type="SUPFAM" id="SSF46785">
    <property type="entry name" value="Winged helix' DNA-binding domain"/>
    <property type="match status" value="1"/>
</dbReference>
<organism evidence="5 6">
    <name type="scientific">Azoarcus indigens</name>
    <dbReference type="NCBI Taxonomy" id="29545"/>
    <lineage>
        <taxon>Bacteria</taxon>
        <taxon>Pseudomonadati</taxon>
        <taxon>Pseudomonadota</taxon>
        <taxon>Betaproteobacteria</taxon>
        <taxon>Rhodocyclales</taxon>
        <taxon>Zoogloeaceae</taxon>
        <taxon>Azoarcus</taxon>
    </lineage>
</organism>
<dbReference type="OrthoDB" id="8795430at2"/>
<keyword evidence="6" id="KW-1185">Reference proteome</keyword>
<keyword evidence="1" id="KW-0805">Transcription regulation</keyword>
<evidence type="ECO:0000259" key="4">
    <source>
        <dbReference type="PROSITE" id="PS50995"/>
    </source>
</evidence>
<dbReference type="GO" id="GO:0006950">
    <property type="term" value="P:response to stress"/>
    <property type="evidence" value="ECO:0007669"/>
    <property type="project" value="TreeGrafter"/>
</dbReference>
<sequence>MNRAPNPAYPGHHHFLPYLINRVTSFLNVEFQKVLDGYGLTLTHWRVLAFLAEQDGLSVSALADATVTEQSTLSRALMNLENRGYIRREPSPEDNRSVNIFLVPEGRAVFDLVLMRALTIEAAALEGIPAAELETLRDVLLRIASNLRP</sequence>
<dbReference type="PROSITE" id="PS50995">
    <property type="entry name" value="HTH_MARR_2"/>
    <property type="match status" value="1"/>
</dbReference>
<feature type="domain" description="HTH marR-type" evidence="4">
    <location>
        <begin position="13"/>
        <end position="145"/>
    </location>
</feature>
<keyword evidence="2 5" id="KW-0238">DNA-binding</keyword>
<evidence type="ECO:0000313" key="6">
    <source>
        <dbReference type="Proteomes" id="UP000295129"/>
    </source>
</evidence>
<dbReference type="PANTHER" id="PTHR33164:SF64">
    <property type="entry name" value="TRANSCRIPTIONAL REGULATOR SLYA"/>
    <property type="match status" value="1"/>
</dbReference>
<dbReference type="Gene3D" id="1.10.10.10">
    <property type="entry name" value="Winged helix-like DNA-binding domain superfamily/Winged helix DNA-binding domain"/>
    <property type="match status" value="1"/>
</dbReference>
<dbReference type="Pfam" id="PF12802">
    <property type="entry name" value="MarR_2"/>
    <property type="match status" value="1"/>
</dbReference>
<proteinExistence type="predicted"/>
<dbReference type="RefSeq" id="WP_133588284.1">
    <property type="nucleotide sequence ID" value="NZ_SNVV01000002.1"/>
</dbReference>
<dbReference type="GO" id="GO:0003677">
    <property type="term" value="F:DNA binding"/>
    <property type="evidence" value="ECO:0007669"/>
    <property type="project" value="UniProtKB-KW"/>
</dbReference>